<dbReference type="Gramene" id="mRNA:HanXRQr2_Chr15g0708351">
    <property type="protein sequence ID" value="mRNA:HanXRQr2_Chr15g0708351"/>
    <property type="gene ID" value="HanXRQr2_Chr15g0708351"/>
</dbReference>
<keyword evidence="3" id="KW-1185">Reference proteome</keyword>
<dbReference type="Proteomes" id="UP000215914">
    <property type="component" value="Unassembled WGS sequence"/>
</dbReference>
<proteinExistence type="predicted"/>
<gene>
    <name evidence="2" type="ORF">HanXRQr2_Chr15g0708351</name>
</gene>
<protein>
    <submittedName>
        <fullName evidence="2">Uncharacterized protein</fullName>
    </submittedName>
</protein>
<reference evidence="2" key="2">
    <citation type="submission" date="2020-06" db="EMBL/GenBank/DDBJ databases">
        <title>Helianthus annuus Genome sequencing and assembly Release 2.</title>
        <authorList>
            <person name="Gouzy J."/>
            <person name="Langlade N."/>
            <person name="Munos S."/>
        </authorList>
    </citation>
    <scope>NUCLEOTIDE SEQUENCE</scope>
    <source>
        <tissue evidence="2">Leaves</tissue>
    </source>
</reference>
<dbReference type="EMBL" id="MNCJ02000330">
    <property type="protein sequence ID" value="KAF5765839.1"/>
    <property type="molecule type" value="Genomic_DNA"/>
</dbReference>
<name>A0A9K3E2E4_HELAN</name>
<dbReference type="AlphaFoldDB" id="A0A9K3E2E4"/>
<evidence type="ECO:0000313" key="2">
    <source>
        <dbReference type="EMBL" id="KAF5765839.1"/>
    </source>
</evidence>
<evidence type="ECO:0000313" key="3">
    <source>
        <dbReference type="Proteomes" id="UP000215914"/>
    </source>
</evidence>
<comment type="caution">
    <text evidence="2">The sequence shown here is derived from an EMBL/GenBank/DDBJ whole genome shotgun (WGS) entry which is preliminary data.</text>
</comment>
<accession>A0A9K3E2E4</accession>
<reference evidence="2" key="1">
    <citation type="journal article" date="2017" name="Nature">
        <title>The sunflower genome provides insights into oil metabolism, flowering and Asterid evolution.</title>
        <authorList>
            <person name="Badouin H."/>
            <person name="Gouzy J."/>
            <person name="Grassa C.J."/>
            <person name="Murat F."/>
            <person name="Staton S.E."/>
            <person name="Cottret L."/>
            <person name="Lelandais-Briere C."/>
            <person name="Owens G.L."/>
            <person name="Carrere S."/>
            <person name="Mayjonade B."/>
            <person name="Legrand L."/>
            <person name="Gill N."/>
            <person name="Kane N.C."/>
            <person name="Bowers J.E."/>
            <person name="Hubner S."/>
            <person name="Bellec A."/>
            <person name="Berard A."/>
            <person name="Berges H."/>
            <person name="Blanchet N."/>
            <person name="Boniface M.C."/>
            <person name="Brunel D."/>
            <person name="Catrice O."/>
            <person name="Chaidir N."/>
            <person name="Claudel C."/>
            <person name="Donnadieu C."/>
            <person name="Faraut T."/>
            <person name="Fievet G."/>
            <person name="Helmstetter N."/>
            <person name="King M."/>
            <person name="Knapp S.J."/>
            <person name="Lai Z."/>
            <person name="Le Paslier M.C."/>
            <person name="Lippi Y."/>
            <person name="Lorenzon L."/>
            <person name="Mandel J.R."/>
            <person name="Marage G."/>
            <person name="Marchand G."/>
            <person name="Marquand E."/>
            <person name="Bret-Mestries E."/>
            <person name="Morien E."/>
            <person name="Nambeesan S."/>
            <person name="Nguyen T."/>
            <person name="Pegot-Espagnet P."/>
            <person name="Pouilly N."/>
            <person name="Raftis F."/>
            <person name="Sallet E."/>
            <person name="Schiex T."/>
            <person name="Thomas J."/>
            <person name="Vandecasteele C."/>
            <person name="Vares D."/>
            <person name="Vear F."/>
            <person name="Vautrin S."/>
            <person name="Crespi M."/>
            <person name="Mangin B."/>
            <person name="Burke J.M."/>
            <person name="Salse J."/>
            <person name="Munos S."/>
            <person name="Vincourt P."/>
            <person name="Rieseberg L.H."/>
            <person name="Langlade N.B."/>
        </authorList>
    </citation>
    <scope>NUCLEOTIDE SEQUENCE</scope>
    <source>
        <tissue evidence="2">Leaves</tissue>
    </source>
</reference>
<sequence length="433" mass="49346">MPDNIEKVSIENQGSFSDVGKNSLIPPDETLGDYYYRTYSEKDASDIHAPVWNLKKGDTFSYWRVCRDWLQGIFPPGEIKFQESRSHEQTYHAYLEEAASHASTTHRIVREWHSMHKEWGAFKASKKKVAKDENRIAQLKAKLEADQAKFEADQKTEEWSVVGWKRKAEAEAALLSEERKNWRKICEKDNSEKMNLRDVINNLKAEVEELKKQDAEIEKLKKEKADAEAARDEARLHREQSEQREVQACATLALRDKELEELAALISDQEQLKKDLELACSEKTEISRSLTETEGKLEASETARATIESELEPLKSDMLWLKERRIACVAESVLNSEELDKTVARLVVAARKDGYSQGYVECSHHVNSALKVDWDLTKSATYGVNTSAALGALKTEFDNLQLPVMDLINVALQSEDPVVQLKEIFPDEGEDLS</sequence>
<evidence type="ECO:0000256" key="1">
    <source>
        <dbReference type="SAM" id="Coils"/>
    </source>
</evidence>
<organism evidence="2 3">
    <name type="scientific">Helianthus annuus</name>
    <name type="common">Common sunflower</name>
    <dbReference type="NCBI Taxonomy" id="4232"/>
    <lineage>
        <taxon>Eukaryota</taxon>
        <taxon>Viridiplantae</taxon>
        <taxon>Streptophyta</taxon>
        <taxon>Embryophyta</taxon>
        <taxon>Tracheophyta</taxon>
        <taxon>Spermatophyta</taxon>
        <taxon>Magnoliopsida</taxon>
        <taxon>eudicotyledons</taxon>
        <taxon>Gunneridae</taxon>
        <taxon>Pentapetalae</taxon>
        <taxon>asterids</taxon>
        <taxon>campanulids</taxon>
        <taxon>Asterales</taxon>
        <taxon>Asteraceae</taxon>
        <taxon>Asteroideae</taxon>
        <taxon>Heliantheae alliance</taxon>
        <taxon>Heliantheae</taxon>
        <taxon>Helianthus</taxon>
    </lineage>
</organism>
<feature type="coiled-coil region" evidence="1">
    <location>
        <begin position="122"/>
        <end position="279"/>
    </location>
</feature>
<keyword evidence="1" id="KW-0175">Coiled coil</keyword>